<keyword evidence="3" id="KW-1185">Reference proteome</keyword>
<dbReference type="AlphaFoldDB" id="A0A5C2RNR4"/>
<dbReference type="EMBL" id="ML122352">
    <property type="protein sequence ID" value="RPD52559.1"/>
    <property type="molecule type" value="Genomic_DNA"/>
</dbReference>
<dbReference type="Proteomes" id="UP000313359">
    <property type="component" value="Unassembled WGS sequence"/>
</dbReference>
<organism evidence="2 3">
    <name type="scientific">Lentinus tigrinus ALCF2SS1-6</name>
    <dbReference type="NCBI Taxonomy" id="1328759"/>
    <lineage>
        <taxon>Eukaryota</taxon>
        <taxon>Fungi</taxon>
        <taxon>Dikarya</taxon>
        <taxon>Basidiomycota</taxon>
        <taxon>Agaricomycotina</taxon>
        <taxon>Agaricomycetes</taxon>
        <taxon>Polyporales</taxon>
        <taxon>Polyporaceae</taxon>
        <taxon>Lentinus</taxon>
    </lineage>
</organism>
<dbReference type="Gene3D" id="3.30.420.10">
    <property type="entry name" value="Ribonuclease H-like superfamily/Ribonuclease H"/>
    <property type="match status" value="1"/>
</dbReference>
<dbReference type="GO" id="GO:0003676">
    <property type="term" value="F:nucleic acid binding"/>
    <property type="evidence" value="ECO:0007669"/>
    <property type="project" value="InterPro"/>
</dbReference>
<dbReference type="InterPro" id="IPR012337">
    <property type="entry name" value="RNaseH-like_sf"/>
</dbReference>
<dbReference type="OrthoDB" id="2747626at2759"/>
<dbReference type="GO" id="GO:0004523">
    <property type="term" value="F:RNA-DNA hybrid ribonuclease activity"/>
    <property type="evidence" value="ECO:0007669"/>
    <property type="project" value="InterPro"/>
</dbReference>
<evidence type="ECO:0000313" key="3">
    <source>
        <dbReference type="Proteomes" id="UP000313359"/>
    </source>
</evidence>
<sequence>EHTVYEAEIVGTVLGAELLRTERMKPKDPLIALDSKAALQASETSRPRPGHYLTDLFHSSLLKVAKAHPAMDRVTLRWVPGHMDVHGNELADDEAKQAA</sequence>
<protein>
    <recommendedName>
        <fullName evidence="1">RNase H type-1 domain-containing protein</fullName>
    </recommendedName>
</protein>
<dbReference type="CDD" id="cd09276">
    <property type="entry name" value="Rnase_HI_RT_non_LTR"/>
    <property type="match status" value="1"/>
</dbReference>
<dbReference type="SUPFAM" id="SSF53098">
    <property type="entry name" value="Ribonuclease H-like"/>
    <property type="match status" value="1"/>
</dbReference>
<feature type="domain" description="RNase H type-1" evidence="1">
    <location>
        <begin position="1"/>
        <end position="99"/>
    </location>
</feature>
<dbReference type="InterPro" id="IPR036397">
    <property type="entry name" value="RNaseH_sf"/>
</dbReference>
<evidence type="ECO:0000259" key="1">
    <source>
        <dbReference type="PROSITE" id="PS50879"/>
    </source>
</evidence>
<dbReference type="Pfam" id="PF00075">
    <property type="entry name" value="RNase_H"/>
    <property type="match status" value="1"/>
</dbReference>
<dbReference type="PROSITE" id="PS50879">
    <property type="entry name" value="RNASE_H_1"/>
    <property type="match status" value="1"/>
</dbReference>
<feature type="non-terminal residue" evidence="2">
    <location>
        <position position="99"/>
    </location>
</feature>
<evidence type="ECO:0000313" key="2">
    <source>
        <dbReference type="EMBL" id="RPD52559.1"/>
    </source>
</evidence>
<feature type="non-terminal residue" evidence="2">
    <location>
        <position position="1"/>
    </location>
</feature>
<dbReference type="STRING" id="1328759.A0A5C2RNR4"/>
<proteinExistence type="predicted"/>
<accession>A0A5C2RNR4</accession>
<gene>
    <name evidence="2" type="ORF">L227DRAFT_473530</name>
</gene>
<name>A0A5C2RNR4_9APHY</name>
<dbReference type="InterPro" id="IPR002156">
    <property type="entry name" value="RNaseH_domain"/>
</dbReference>
<reference evidence="2" key="1">
    <citation type="journal article" date="2018" name="Genome Biol. Evol.">
        <title>Genomics and development of Lentinus tigrinus, a white-rot wood-decaying mushroom with dimorphic fruiting bodies.</title>
        <authorList>
            <person name="Wu B."/>
            <person name="Xu Z."/>
            <person name="Knudson A."/>
            <person name="Carlson A."/>
            <person name="Chen N."/>
            <person name="Kovaka S."/>
            <person name="LaButti K."/>
            <person name="Lipzen A."/>
            <person name="Pennachio C."/>
            <person name="Riley R."/>
            <person name="Schakwitz W."/>
            <person name="Umezawa K."/>
            <person name="Ohm R.A."/>
            <person name="Grigoriev I.V."/>
            <person name="Nagy L.G."/>
            <person name="Gibbons J."/>
            <person name="Hibbett D."/>
        </authorList>
    </citation>
    <scope>NUCLEOTIDE SEQUENCE [LARGE SCALE GENOMIC DNA]</scope>
    <source>
        <strain evidence="2">ALCF2SS1-6</strain>
    </source>
</reference>